<accession>A0A226M937</accession>
<dbReference type="OrthoDB" id="10069248at2759"/>
<dbReference type="SUPFAM" id="SSF57667">
    <property type="entry name" value="beta-beta-alpha zinc fingers"/>
    <property type="match status" value="1"/>
</dbReference>
<evidence type="ECO:0000259" key="4">
    <source>
        <dbReference type="PROSITE" id="PS51800"/>
    </source>
</evidence>
<organism evidence="5 6">
    <name type="scientific">Callipepla squamata</name>
    <name type="common">Scaled quail</name>
    <dbReference type="NCBI Taxonomy" id="9009"/>
    <lineage>
        <taxon>Eukaryota</taxon>
        <taxon>Metazoa</taxon>
        <taxon>Chordata</taxon>
        <taxon>Craniata</taxon>
        <taxon>Vertebrata</taxon>
        <taxon>Euteleostomi</taxon>
        <taxon>Archelosauria</taxon>
        <taxon>Archosauria</taxon>
        <taxon>Dinosauria</taxon>
        <taxon>Saurischia</taxon>
        <taxon>Theropoda</taxon>
        <taxon>Coelurosauria</taxon>
        <taxon>Aves</taxon>
        <taxon>Neognathae</taxon>
        <taxon>Galloanserae</taxon>
        <taxon>Galliformes</taxon>
        <taxon>Odontophoridae</taxon>
        <taxon>Callipepla</taxon>
    </lineage>
</organism>
<feature type="domain" description="CHHC U11-48K-type" evidence="4">
    <location>
        <begin position="5"/>
        <end position="32"/>
    </location>
</feature>
<comment type="caution">
    <text evidence="5">The sequence shown here is derived from an EMBL/GenBank/DDBJ whole genome shotgun (WGS) entry which is preliminary data.</text>
</comment>
<dbReference type="GO" id="GO:0008270">
    <property type="term" value="F:zinc ion binding"/>
    <property type="evidence" value="ECO:0007669"/>
    <property type="project" value="UniProtKB-KW"/>
</dbReference>
<keyword evidence="1" id="KW-0479">Metal-binding</keyword>
<evidence type="ECO:0000313" key="5">
    <source>
        <dbReference type="EMBL" id="OXB51794.1"/>
    </source>
</evidence>
<dbReference type="STRING" id="9009.A0A226M937"/>
<feature type="domain" description="CHHC U11-48K-type" evidence="4">
    <location>
        <begin position="39"/>
        <end position="66"/>
    </location>
</feature>
<dbReference type="InterPro" id="IPR036236">
    <property type="entry name" value="Znf_C2H2_sf"/>
</dbReference>
<dbReference type="InterPro" id="IPR051591">
    <property type="entry name" value="UPF0224_FAM112_RNA_Proc"/>
</dbReference>
<keyword evidence="2" id="KW-0863">Zinc-finger</keyword>
<reference evidence="5 6" key="1">
    <citation type="submission" date="2016-07" db="EMBL/GenBank/DDBJ databases">
        <title>Disparate Historic Effective Population Sizes Predicted by Modern Levels of Genome Diversity for the Scaled Quail (Callipepla squamata) and the Northern Bobwhite (Colinus virginianus): Inferences from First and Second Generation Draft Genome Assemblies for Sympatric New World Quail.</title>
        <authorList>
            <person name="Oldeschulte D.L."/>
            <person name="Halley Y.A."/>
            <person name="Bhattarai E.K."/>
            <person name="Brashear W.A."/>
            <person name="Hill J."/>
            <person name="Metz R.P."/>
            <person name="Johnson C.D."/>
            <person name="Rollins D."/>
            <person name="Peterson M.J."/>
            <person name="Bickhart D.M."/>
            <person name="Decker J.E."/>
            <person name="Seabury C.M."/>
        </authorList>
    </citation>
    <scope>NUCLEOTIDE SEQUENCE [LARGE SCALE GENOMIC DNA]</scope>
    <source>
        <strain evidence="5 6">Texas</strain>
        <tissue evidence="5">Leg muscle</tissue>
    </source>
</reference>
<gene>
    <name evidence="5" type="ORF">ASZ78_007936</name>
</gene>
<evidence type="ECO:0000256" key="3">
    <source>
        <dbReference type="ARBA" id="ARBA00022833"/>
    </source>
</evidence>
<name>A0A226M937_CALSU</name>
<keyword evidence="6" id="KW-1185">Reference proteome</keyword>
<dbReference type="PANTHER" id="PTHR21402">
    <property type="entry name" value="GAMETOCYTE SPECIFIC FACTOR 1-RELATED"/>
    <property type="match status" value="1"/>
</dbReference>
<dbReference type="PANTHER" id="PTHR21402:SF5">
    <property type="entry name" value="GAMETOCYTE SPECIFIC FACTOR 1"/>
    <property type="match status" value="1"/>
</dbReference>
<dbReference type="AlphaFoldDB" id="A0A226M937"/>
<dbReference type="PROSITE" id="PS51800">
    <property type="entry name" value="ZF_CHHC_U11_48K"/>
    <property type="match status" value="2"/>
</dbReference>
<feature type="non-terminal residue" evidence="5">
    <location>
        <position position="1"/>
    </location>
</feature>
<dbReference type="InterPro" id="IPR022776">
    <property type="entry name" value="TRM13/UPF0224_CHHC_Znf_dom"/>
</dbReference>
<evidence type="ECO:0000256" key="1">
    <source>
        <dbReference type="ARBA" id="ARBA00022723"/>
    </source>
</evidence>
<dbReference type="Proteomes" id="UP000198323">
    <property type="component" value="Unassembled WGS sequence"/>
</dbReference>
<keyword evidence="3" id="KW-0862">Zinc</keyword>
<dbReference type="Pfam" id="PF05253">
    <property type="entry name" value="zf-U11-48K"/>
    <property type="match status" value="2"/>
</dbReference>
<sequence>DPDRLIQCPYDNHHRIRARRFPYHLVKCRKNHPEVEKLLATCPFNARHLVPKADLGDHILKCKDKRLIEQDIARCSSGSQRDEMNVVSTWKAPPCDEDWEKGGYFFLPCSAAFSQVLSSISAWDAVIPEMPFT</sequence>
<proteinExistence type="predicted"/>
<evidence type="ECO:0000256" key="2">
    <source>
        <dbReference type="ARBA" id="ARBA00022771"/>
    </source>
</evidence>
<protein>
    <recommendedName>
        <fullName evidence="4">CHHC U11-48K-type domain-containing protein</fullName>
    </recommendedName>
</protein>
<dbReference type="EMBL" id="MCFN01009373">
    <property type="protein sequence ID" value="OXB51794.1"/>
    <property type="molecule type" value="Genomic_DNA"/>
</dbReference>
<evidence type="ECO:0000313" key="6">
    <source>
        <dbReference type="Proteomes" id="UP000198323"/>
    </source>
</evidence>